<name>A0ABZ0ZPR9_9ACTN</name>
<evidence type="ECO:0000313" key="2">
    <source>
        <dbReference type="Proteomes" id="UP001327225"/>
    </source>
</evidence>
<evidence type="ECO:0000313" key="1">
    <source>
        <dbReference type="EMBL" id="WQQ25819.1"/>
    </source>
</evidence>
<accession>A0ABZ0ZPR9</accession>
<reference evidence="2" key="1">
    <citation type="submission" date="2023-12" db="EMBL/GenBank/DDBJ databases">
        <title>Novel species in genus Nocardioides.</title>
        <authorList>
            <person name="Zhou H."/>
        </authorList>
    </citation>
    <scope>NUCLEOTIDE SEQUENCE [LARGE SCALE GENOMIC DNA]</scope>
    <source>
        <strain evidence="2">HM61</strain>
    </source>
</reference>
<protein>
    <recommendedName>
        <fullName evidence="3">DUF559 domain-containing protein</fullName>
    </recommendedName>
</protein>
<organism evidence="1 2">
    <name type="scientific">Nocardioides bizhenqiangii</name>
    <dbReference type="NCBI Taxonomy" id="3095076"/>
    <lineage>
        <taxon>Bacteria</taxon>
        <taxon>Bacillati</taxon>
        <taxon>Actinomycetota</taxon>
        <taxon>Actinomycetes</taxon>
        <taxon>Propionibacteriales</taxon>
        <taxon>Nocardioidaceae</taxon>
        <taxon>Nocardioides</taxon>
    </lineage>
</organism>
<keyword evidence="2" id="KW-1185">Reference proteome</keyword>
<dbReference type="RefSeq" id="WP_322937041.1">
    <property type="nucleotide sequence ID" value="NZ_CP141059.1"/>
</dbReference>
<dbReference type="Proteomes" id="UP001327225">
    <property type="component" value="Chromosome"/>
</dbReference>
<dbReference type="EMBL" id="CP141059">
    <property type="protein sequence ID" value="WQQ25819.1"/>
    <property type="molecule type" value="Genomic_DNA"/>
</dbReference>
<gene>
    <name evidence="1" type="ORF">SHK19_17855</name>
</gene>
<evidence type="ECO:0008006" key="3">
    <source>
        <dbReference type="Google" id="ProtNLM"/>
    </source>
</evidence>
<proteinExistence type="predicted"/>
<sequence length="181" mass="20517">MPTTGPSRLFADPRWTSVFARAAEQGGVMARAQLIAAGVARWEITSHLRARRWRLHDKRRLLLHAVVNDLLDGARSLGEIDVGRELARRGLPPPTRQVLRKDRRGRYYLDLYWPDLGVVVEIDGIHHAWAENIVGDALRQNALVLESDVVLRLPLLGLRLQPDEFFQQIADALARGRRRAA</sequence>